<feature type="transmembrane region" description="Helical" evidence="1">
    <location>
        <begin position="265"/>
        <end position="285"/>
    </location>
</feature>
<keyword evidence="3" id="KW-1185">Reference proteome</keyword>
<evidence type="ECO:0000256" key="1">
    <source>
        <dbReference type="SAM" id="Phobius"/>
    </source>
</evidence>
<organism evidence="2 3">
    <name type="scientific">Liquorilactobacillus nagelii</name>
    <dbReference type="NCBI Taxonomy" id="82688"/>
    <lineage>
        <taxon>Bacteria</taxon>
        <taxon>Bacillati</taxon>
        <taxon>Bacillota</taxon>
        <taxon>Bacilli</taxon>
        <taxon>Lactobacillales</taxon>
        <taxon>Lactobacillaceae</taxon>
        <taxon>Liquorilactobacillus</taxon>
    </lineage>
</organism>
<keyword evidence="1" id="KW-0812">Transmembrane</keyword>
<sequence>MLKKGLWLVIYTALLAFLSVFIFFKIQERDLIIQLNNHNLSLDAFHVVLKQPLTLDEFEQKINQNKQLPSLQIHFQNRKNNITYFFGTGDFSVPPMISGSFFSANDFKSDVSILVVGKDWKNKLYTPKDQSYLEHQGHFYPVLGVMGDKYRSDLDKQIFVLPGSATRKKLLANNFRIIIDGKKQLTSQQLKHVLPLSKVNRLKSKQLFVSQGSWTVAHWAEALGLLLVLFGSLFGTSLWRIFARQRYREAHFLQKTASLFVFEEWRYYALFSVLGIVLGLIVGMITFNMYNYLLLLLFVGASFIVANVYLIIRLRVLVKQEA</sequence>
<accession>A0A3S6QUJ9</accession>
<protein>
    <recommendedName>
        <fullName evidence="4">MacB-like periplasmic core domain-containing protein</fullName>
    </recommendedName>
</protein>
<keyword evidence="1" id="KW-1133">Transmembrane helix</keyword>
<dbReference type="GeneID" id="78521869"/>
<dbReference type="RefSeq" id="WP_057885545.1">
    <property type="nucleotide sequence ID" value="NZ_CP018180.1"/>
</dbReference>
<name>A0A3S6QUJ9_9LACO</name>
<feature type="transmembrane region" description="Helical" evidence="1">
    <location>
        <begin position="222"/>
        <end position="242"/>
    </location>
</feature>
<dbReference type="EMBL" id="CP018180">
    <property type="protein sequence ID" value="AUJ31831.1"/>
    <property type="molecule type" value="Genomic_DNA"/>
</dbReference>
<dbReference type="AlphaFoldDB" id="A0A3S6QUJ9"/>
<feature type="transmembrane region" description="Helical" evidence="1">
    <location>
        <begin position="6"/>
        <end position="24"/>
    </location>
</feature>
<proteinExistence type="predicted"/>
<dbReference type="Proteomes" id="UP000324497">
    <property type="component" value="Chromosome"/>
</dbReference>
<gene>
    <name evidence="2" type="ORF">BSQ50_04190</name>
</gene>
<dbReference type="KEGG" id="lng:BSQ50_04190"/>
<evidence type="ECO:0008006" key="4">
    <source>
        <dbReference type="Google" id="ProtNLM"/>
    </source>
</evidence>
<feature type="transmembrane region" description="Helical" evidence="1">
    <location>
        <begin position="292"/>
        <end position="312"/>
    </location>
</feature>
<keyword evidence="1" id="KW-0472">Membrane</keyword>
<evidence type="ECO:0000313" key="3">
    <source>
        <dbReference type="Proteomes" id="UP000324497"/>
    </source>
</evidence>
<reference evidence="2 3" key="1">
    <citation type="submission" date="2016-11" db="EMBL/GenBank/DDBJ databases">
        <title>Interaction between Lactobacillus species and yeast in water kefir.</title>
        <authorList>
            <person name="Behr J."/>
            <person name="Xu D."/>
            <person name="Vogel R.F."/>
        </authorList>
    </citation>
    <scope>NUCLEOTIDE SEQUENCE [LARGE SCALE GENOMIC DNA]</scope>
    <source>
        <strain evidence="2 3">TMW 1.1827</strain>
    </source>
</reference>
<evidence type="ECO:0000313" key="2">
    <source>
        <dbReference type="EMBL" id="AUJ31831.1"/>
    </source>
</evidence>